<sequence>MSRKRNNHRTRPTAEQIEATAPIEGVESFSFGDASPVTSQSDLLDCMECAKNGRYYEPPIDPYGLARMFDIAVHHQSPIMFKRNVIMGCVKPHPLLRREDTEAFIFDFLVFGNAYLELIKNRLGQPLALKHSLAKYTRRGEDLDQYWFVTHYAEDHAFQPGSVFHLRSRSIHQEIYGTPEYMAVLHSAMLNGEATLFRRNYYINGSHAGVIVYLTDPIANGRDVEKLKQSLKNARGGGAFKNLFVYAAGGKKDGLQILPFSQIAAKDEFTGIKEVTRGDMLDAHRVPYQLMGGKPDNVGGFGDIEKVAKVFAINELYPIMERMKQLNEWLGIEVLRFNPYALAQTDQPIPPNTLSASV</sequence>
<accession>A0AAW6BHQ6</accession>
<evidence type="ECO:0000313" key="3">
    <source>
        <dbReference type="Proteomes" id="UP001212996"/>
    </source>
</evidence>
<dbReference type="EMBL" id="JAQMFO010000012">
    <property type="protein sequence ID" value="MDB6372286.1"/>
    <property type="molecule type" value="Genomic_DNA"/>
</dbReference>
<dbReference type="InterPro" id="IPR030935">
    <property type="entry name" value="PBSX_Proteobac"/>
</dbReference>
<protein>
    <submittedName>
        <fullName evidence="2">Phage portal protein</fullName>
    </submittedName>
</protein>
<organism evidence="2 3">
    <name type="scientific">Photorhabdus bodei</name>
    <dbReference type="NCBI Taxonomy" id="2029681"/>
    <lineage>
        <taxon>Bacteria</taxon>
        <taxon>Pseudomonadati</taxon>
        <taxon>Pseudomonadota</taxon>
        <taxon>Gammaproteobacteria</taxon>
        <taxon>Enterobacterales</taxon>
        <taxon>Morganellaceae</taxon>
        <taxon>Photorhabdus</taxon>
    </lineage>
</organism>
<dbReference type="Pfam" id="PF04860">
    <property type="entry name" value="Phage_portal"/>
    <property type="match status" value="1"/>
</dbReference>
<evidence type="ECO:0000256" key="1">
    <source>
        <dbReference type="ARBA" id="ARBA00006799"/>
    </source>
</evidence>
<evidence type="ECO:0000313" key="2">
    <source>
        <dbReference type="EMBL" id="MDB6372286.1"/>
    </source>
</evidence>
<dbReference type="InterPro" id="IPR006430">
    <property type="entry name" value="Phage_portal_PBSX"/>
</dbReference>
<name>A0AAW6BHQ6_9GAMM</name>
<proteinExistence type="inferred from homology"/>
<dbReference type="InterPro" id="IPR006944">
    <property type="entry name" value="Phage/GTA_portal"/>
</dbReference>
<dbReference type="PIRSF" id="PIRSF018494">
    <property type="entry name" value="PBSX_VPQ"/>
    <property type="match status" value="1"/>
</dbReference>
<comment type="caution">
    <text evidence="2">The sequence shown here is derived from an EMBL/GenBank/DDBJ whole genome shotgun (WGS) entry which is preliminary data.</text>
</comment>
<dbReference type="RefSeq" id="WP_271866313.1">
    <property type="nucleotide sequence ID" value="NZ_JAQMFO010000012.1"/>
</dbReference>
<dbReference type="AlphaFoldDB" id="A0AAW6BHQ6"/>
<gene>
    <name evidence="2" type="ORF">PH362_10080</name>
</gene>
<dbReference type="NCBIfam" id="TIGR01540">
    <property type="entry name" value="portal_PBSX"/>
    <property type="match status" value="1"/>
</dbReference>
<comment type="similarity">
    <text evidence="1">Belongs to the phage portal family. PBSX subfamily.</text>
</comment>
<dbReference type="Proteomes" id="UP001212996">
    <property type="component" value="Unassembled WGS sequence"/>
</dbReference>
<reference evidence="2" key="1">
    <citation type="submission" date="2023-01" db="EMBL/GenBank/DDBJ databases">
        <title>Genome sequencing of Photorhabdus bodei 09-20.</title>
        <authorList>
            <person name="Kalindamar S."/>
            <person name="Kumru S."/>
        </authorList>
    </citation>
    <scope>NUCLEOTIDE SEQUENCE</scope>
    <source>
        <strain evidence="2">09-20</strain>
    </source>
</reference>